<sequence length="111" mass="12314">MIKLSQAAADEIQRLKSKQKQPNLLFSLAVKPGGCSGWFYNMTFKDGHTLTDGDRIFISHNIQIVVSIETLEHIQDLTIEYSEDLMGGGFRFYNSLASTVCSCGNSFSVDS</sequence>
<reference evidence="2" key="1">
    <citation type="submission" date="2020-10" db="EMBL/GenBank/DDBJ databases">
        <authorList>
            <person name="Castelo-Branco R."/>
            <person name="Eusebio N."/>
            <person name="Adriana R."/>
            <person name="Vieira A."/>
            <person name="Brugerolle De Fraissinette N."/>
            <person name="Rezende De Castro R."/>
            <person name="Schneider M.P."/>
            <person name="Vasconcelos V."/>
            <person name="Leao P.N."/>
        </authorList>
    </citation>
    <scope>NUCLEOTIDE SEQUENCE</scope>
    <source>
        <strain evidence="2">LEGE 06105</strain>
    </source>
</reference>
<dbReference type="Proteomes" id="UP000620559">
    <property type="component" value="Unassembled WGS sequence"/>
</dbReference>
<evidence type="ECO:0000313" key="3">
    <source>
        <dbReference type="Proteomes" id="UP000620559"/>
    </source>
</evidence>
<comment type="caution">
    <text evidence="2">The sequence shown here is derived from an EMBL/GenBank/DDBJ whole genome shotgun (WGS) entry which is preliminary data.</text>
</comment>
<dbReference type="GO" id="GO:0051539">
    <property type="term" value="F:4 iron, 4 sulfur cluster binding"/>
    <property type="evidence" value="ECO:0007669"/>
    <property type="project" value="TreeGrafter"/>
</dbReference>
<dbReference type="AlphaFoldDB" id="A0A8J7JUC2"/>
<dbReference type="GO" id="GO:0051537">
    <property type="term" value="F:2 iron, 2 sulfur cluster binding"/>
    <property type="evidence" value="ECO:0007669"/>
    <property type="project" value="TreeGrafter"/>
</dbReference>
<name>A0A8J7JUC2_9CYAN</name>
<dbReference type="InterPro" id="IPR016092">
    <property type="entry name" value="ATAP"/>
</dbReference>
<dbReference type="InterPro" id="IPR000361">
    <property type="entry name" value="ATAP_core_dom"/>
</dbReference>
<dbReference type="Pfam" id="PF01521">
    <property type="entry name" value="Fe-S_biosyn"/>
    <property type="match status" value="1"/>
</dbReference>
<dbReference type="PANTHER" id="PTHR43011">
    <property type="entry name" value="IRON-SULFUR CLUSTER ASSEMBLY 2 HOMOLOG, MITOCHONDRIAL"/>
    <property type="match status" value="1"/>
</dbReference>
<evidence type="ECO:0000313" key="2">
    <source>
        <dbReference type="EMBL" id="MBE9214859.1"/>
    </source>
</evidence>
<dbReference type="PANTHER" id="PTHR43011:SF1">
    <property type="entry name" value="IRON-SULFUR CLUSTER ASSEMBLY 2 HOMOLOG, MITOCHONDRIAL"/>
    <property type="match status" value="1"/>
</dbReference>
<feature type="domain" description="Core" evidence="1">
    <location>
        <begin position="2"/>
        <end position="105"/>
    </location>
</feature>
<proteinExistence type="predicted"/>
<dbReference type="Gene3D" id="2.60.300.12">
    <property type="entry name" value="HesB-like domain"/>
    <property type="match status" value="1"/>
</dbReference>
<dbReference type="SUPFAM" id="SSF89360">
    <property type="entry name" value="HesB-like domain"/>
    <property type="match status" value="1"/>
</dbReference>
<dbReference type="RefSeq" id="WP_193922823.1">
    <property type="nucleotide sequence ID" value="NZ_JADEWL010000074.1"/>
</dbReference>
<evidence type="ECO:0000259" key="1">
    <source>
        <dbReference type="Pfam" id="PF01521"/>
    </source>
</evidence>
<dbReference type="GO" id="GO:0016226">
    <property type="term" value="P:iron-sulfur cluster assembly"/>
    <property type="evidence" value="ECO:0007669"/>
    <property type="project" value="InterPro"/>
</dbReference>
<dbReference type="InterPro" id="IPR035903">
    <property type="entry name" value="HesB-like_dom_sf"/>
</dbReference>
<dbReference type="GO" id="GO:0005506">
    <property type="term" value="F:iron ion binding"/>
    <property type="evidence" value="ECO:0007669"/>
    <property type="project" value="TreeGrafter"/>
</dbReference>
<accession>A0A8J7JUC2</accession>
<organism evidence="2 3">
    <name type="scientific">Plectonema cf. radiosum LEGE 06105</name>
    <dbReference type="NCBI Taxonomy" id="945769"/>
    <lineage>
        <taxon>Bacteria</taxon>
        <taxon>Bacillati</taxon>
        <taxon>Cyanobacteriota</taxon>
        <taxon>Cyanophyceae</taxon>
        <taxon>Oscillatoriophycideae</taxon>
        <taxon>Oscillatoriales</taxon>
        <taxon>Microcoleaceae</taxon>
        <taxon>Plectonema</taxon>
    </lineage>
</organism>
<gene>
    <name evidence="2" type="ORF">IQ247_19650</name>
</gene>
<dbReference type="NCBIfam" id="TIGR00049">
    <property type="entry name" value="iron-sulfur cluster assembly accessory protein"/>
    <property type="match status" value="1"/>
</dbReference>
<protein>
    <submittedName>
        <fullName evidence="2">Iron-sulfur cluster assembly accessory protein</fullName>
    </submittedName>
</protein>
<keyword evidence="3" id="KW-1185">Reference proteome</keyword>
<dbReference type="EMBL" id="JADEWL010000074">
    <property type="protein sequence ID" value="MBE9214859.1"/>
    <property type="molecule type" value="Genomic_DNA"/>
</dbReference>